<organism evidence="2 3">
    <name type="scientific">Abeliophyllum distichum</name>
    <dbReference type="NCBI Taxonomy" id="126358"/>
    <lineage>
        <taxon>Eukaryota</taxon>
        <taxon>Viridiplantae</taxon>
        <taxon>Streptophyta</taxon>
        <taxon>Embryophyta</taxon>
        <taxon>Tracheophyta</taxon>
        <taxon>Spermatophyta</taxon>
        <taxon>Magnoliopsida</taxon>
        <taxon>eudicotyledons</taxon>
        <taxon>Gunneridae</taxon>
        <taxon>Pentapetalae</taxon>
        <taxon>asterids</taxon>
        <taxon>lamiids</taxon>
        <taxon>Lamiales</taxon>
        <taxon>Oleaceae</taxon>
        <taxon>Forsythieae</taxon>
        <taxon>Abeliophyllum</taxon>
    </lineage>
</organism>
<accession>A0ABD1Q9Z4</accession>
<dbReference type="AlphaFoldDB" id="A0ABD1Q9Z4"/>
<evidence type="ECO:0000313" key="3">
    <source>
        <dbReference type="Proteomes" id="UP001604336"/>
    </source>
</evidence>
<dbReference type="EMBL" id="JBFOLK010000012">
    <property type="protein sequence ID" value="KAL2471521.1"/>
    <property type="molecule type" value="Genomic_DNA"/>
</dbReference>
<feature type="region of interest" description="Disordered" evidence="1">
    <location>
        <begin position="44"/>
        <end position="69"/>
    </location>
</feature>
<reference evidence="3" key="1">
    <citation type="submission" date="2024-07" db="EMBL/GenBank/DDBJ databases">
        <title>Two chromosome-level genome assemblies of Korean endemic species Abeliophyllum distichum and Forsythia ovata (Oleaceae).</title>
        <authorList>
            <person name="Jang H."/>
        </authorList>
    </citation>
    <scope>NUCLEOTIDE SEQUENCE [LARGE SCALE GENOMIC DNA]</scope>
</reference>
<gene>
    <name evidence="2" type="ORF">Adt_39657</name>
</gene>
<sequence>MIETRSKAYKEHLHKVDREMGDMNVAFRAVTSKTLVAMMAQMSGGRNEAKDKHTENSIPQAISEGGLGSNRFGSSHTNLVREDIRLNIKLPKIDFPYYNGEESKEWLRKTVKYFQLHHVTEELK</sequence>
<protein>
    <submittedName>
        <fullName evidence="2">Uncharacterized protein</fullName>
    </submittedName>
</protein>
<dbReference type="Proteomes" id="UP001604336">
    <property type="component" value="Unassembled WGS sequence"/>
</dbReference>
<name>A0ABD1Q9Z4_9LAMI</name>
<proteinExistence type="predicted"/>
<evidence type="ECO:0000256" key="1">
    <source>
        <dbReference type="SAM" id="MobiDB-lite"/>
    </source>
</evidence>
<keyword evidence="3" id="KW-1185">Reference proteome</keyword>
<evidence type="ECO:0000313" key="2">
    <source>
        <dbReference type="EMBL" id="KAL2471521.1"/>
    </source>
</evidence>
<comment type="caution">
    <text evidence="2">The sequence shown here is derived from an EMBL/GenBank/DDBJ whole genome shotgun (WGS) entry which is preliminary data.</text>
</comment>